<accession>A0ACB9XF74</accession>
<organism evidence="1 2">
    <name type="scientific">Chaenocephalus aceratus</name>
    <name type="common">Blackfin icefish</name>
    <name type="synonym">Chaenichthys aceratus</name>
    <dbReference type="NCBI Taxonomy" id="36190"/>
    <lineage>
        <taxon>Eukaryota</taxon>
        <taxon>Metazoa</taxon>
        <taxon>Chordata</taxon>
        <taxon>Craniata</taxon>
        <taxon>Vertebrata</taxon>
        <taxon>Euteleostomi</taxon>
        <taxon>Actinopterygii</taxon>
        <taxon>Neopterygii</taxon>
        <taxon>Teleostei</taxon>
        <taxon>Neoteleostei</taxon>
        <taxon>Acanthomorphata</taxon>
        <taxon>Eupercaria</taxon>
        <taxon>Perciformes</taxon>
        <taxon>Notothenioidei</taxon>
        <taxon>Channichthyidae</taxon>
        <taxon>Chaenocephalus</taxon>
    </lineage>
</organism>
<proteinExistence type="predicted"/>
<keyword evidence="2" id="KW-1185">Reference proteome</keyword>
<feature type="non-terminal residue" evidence="1">
    <location>
        <position position="1"/>
    </location>
</feature>
<dbReference type="EMBL" id="CM043790">
    <property type="protein sequence ID" value="KAI4825281.1"/>
    <property type="molecule type" value="Genomic_DNA"/>
</dbReference>
<evidence type="ECO:0000313" key="2">
    <source>
        <dbReference type="Proteomes" id="UP001057452"/>
    </source>
</evidence>
<sequence>SLSTLLPSLLRASSYTHYPPPPEPEYSPASSAQSQPSLNTLLPSLLRPSPYTHYPPPPEPEYSPAFSAQSQLAFSKSTFFHLLLSTVTRGSPLLRESVMPTEPLSHSESQR</sequence>
<name>A0ACB9XF74_CHAAC</name>
<protein>
    <submittedName>
        <fullName evidence="1">Uncharacterized protein</fullName>
    </submittedName>
</protein>
<evidence type="ECO:0000313" key="1">
    <source>
        <dbReference type="EMBL" id="KAI4825281.1"/>
    </source>
</evidence>
<gene>
    <name evidence="1" type="ORF">KUCAC02_020967</name>
</gene>
<feature type="non-terminal residue" evidence="1">
    <location>
        <position position="111"/>
    </location>
</feature>
<reference evidence="1" key="1">
    <citation type="submission" date="2022-05" db="EMBL/GenBank/DDBJ databases">
        <title>Chromosome-level genome of Chaenocephalus aceratus.</title>
        <authorList>
            <person name="Park H."/>
        </authorList>
    </citation>
    <scope>NUCLEOTIDE SEQUENCE</scope>
    <source>
        <strain evidence="1">KU_202001</strain>
    </source>
</reference>
<dbReference type="Proteomes" id="UP001057452">
    <property type="component" value="Chromosome 6"/>
</dbReference>
<comment type="caution">
    <text evidence="1">The sequence shown here is derived from an EMBL/GenBank/DDBJ whole genome shotgun (WGS) entry which is preliminary data.</text>
</comment>